<dbReference type="Pfam" id="PF02518">
    <property type="entry name" value="HATPase_c"/>
    <property type="match status" value="1"/>
</dbReference>
<keyword evidence="3" id="KW-0808">Transferase</keyword>
<feature type="domain" description="Histidine kinase" evidence="5">
    <location>
        <begin position="1"/>
        <end position="107"/>
    </location>
</feature>
<dbReference type="GO" id="GO:0004673">
    <property type="term" value="F:protein histidine kinase activity"/>
    <property type="evidence" value="ECO:0007669"/>
    <property type="project" value="UniProtKB-EC"/>
</dbReference>
<dbReference type="EC" id="2.7.13.3" evidence="2"/>
<dbReference type="Gene3D" id="3.30.565.10">
    <property type="entry name" value="Histidine kinase-like ATPase, C-terminal domain"/>
    <property type="match status" value="1"/>
</dbReference>
<dbReference type="Proteomes" id="UP000262969">
    <property type="component" value="Unassembled WGS sequence"/>
</dbReference>
<dbReference type="PROSITE" id="PS50109">
    <property type="entry name" value="HIS_KIN"/>
    <property type="match status" value="1"/>
</dbReference>
<reference evidence="6 7" key="1">
    <citation type="journal article" date="2018" name="Nat. Biotechnol.">
        <title>A standardized bacterial taxonomy based on genome phylogeny substantially revises the tree of life.</title>
        <authorList>
            <person name="Parks D.H."/>
            <person name="Chuvochina M."/>
            <person name="Waite D.W."/>
            <person name="Rinke C."/>
            <person name="Skarshewski A."/>
            <person name="Chaumeil P.A."/>
            <person name="Hugenholtz P."/>
        </authorList>
    </citation>
    <scope>NUCLEOTIDE SEQUENCE [LARGE SCALE GENOMIC DNA]</scope>
    <source>
        <strain evidence="6">UBA11728</strain>
    </source>
</reference>
<sequence>MMPEISLNVLDVAQNSIRADATLIIITVTADRKKDTMTIVIKDNGCGMTKEQITHVLDPFFTTRTTRKVGLGIPFFQYAATSTGGNFSIDSFVGEGTMVTASFILSHIDRMPLGDMTSTMHTLITLNNRIDFLYTYTVDDKSFTLDTREIRMILDGIPLNSPDVSNYIREFLSENKQEVDQGVIL</sequence>
<evidence type="ECO:0000259" key="5">
    <source>
        <dbReference type="PROSITE" id="PS50109"/>
    </source>
</evidence>
<evidence type="ECO:0000256" key="3">
    <source>
        <dbReference type="ARBA" id="ARBA00022777"/>
    </source>
</evidence>
<keyword evidence="6" id="KW-0547">Nucleotide-binding</keyword>
<evidence type="ECO:0000256" key="2">
    <source>
        <dbReference type="ARBA" id="ARBA00012438"/>
    </source>
</evidence>
<dbReference type="EMBL" id="DPVV01000258">
    <property type="protein sequence ID" value="HCL02333.1"/>
    <property type="molecule type" value="Genomic_DNA"/>
</dbReference>
<accession>A0A3D2X6S4</accession>
<dbReference type="PRINTS" id="PR00344">
    <property type="entry name" value="BCTRLSENSOR"/>
</dbReference>
<dbReference type="SUPFAM" id="SSF55874">
    <property type="entry name" value="ATPase domain of HSP90 chaperone/DNA topoisomerase II/histidine kinase"/>
    <property type="match status" value="1"/>
</dbReference>
<organism evidence="6 7">
    <name type="scientific">Lachnoclostridium phytofermentans</name>
    <dbReference type="NCBI Taxonomy" id="66219"/>
    <lineage>
        <taxon>Bacteria</taxon>
        <taxon>Bacillati</taxon>
        <taxon>Bacillota</taxon>
        <taxon>Clostridia</taxon>
        <taxon>Lachnospirales</taxon>
        <taxon>Lachnospiraceae</taxon>
    </lineage>
</organism>
<evidence type="ECO:0000256" key="1">
    <source>
        <dbReference type="ARBA" id="ARBA00000085"/>
    </source>
</evidence>
<evidence type="ECO:0000313" key="7">
    <source>
        <dbReference type="Proteomes" id="UP000262969"/>
    </source>
</evidence>
<evidence type="ECO:0000313" key="6">
    <source>
        <dbReference type="EMBL" id="HCL02333.1"/>
    </source>
</evidence>
<keyword evidence="3" id="KW-0418">Kinase</keyword>
<dbReference type="InterPro" id="IPR004358">
    <property type="entry name" value="Sig_transdc_His_kin-like_C"/>
</dbReference>
<protein>
    <recommendedName>
        <fullName evidence="2">histidine kinase</fullName>
        <ecNumber evidence="2">2.7.13.3</ecNumber>
    </recommendedName>
</protein>
<proteinExistence type="predicted"/>
<dbReference type="InterPro" id="IPR003594">
    <property type="entry name" value="HATPase_dom"/>
</dbReference>
<dbReference type="InterPro" id="IPR005467">
    <property type="entry name" value="His_kinase_dom"/>
</dbReference>
<gene>
    <name evidence="6" type="ORF">DHW61_07950</name>
</gene>
<dbReference type="GO" id="GO:0005524">
    <property type="term" value="F:ATP binding"/>
    <property type="evidence" value="ECO:0007669"/>
    <property type="project" value="UniProtKB-KW"/>
</dbReference>
<dbReference type="GO" id="GO:0000160">
    <property type="term" value="P:phosphorelay signal transduction system"/>
    <property type="evidence" value="ECO:0007669"/>
    <property type="project" value="UniProtKB-KW"/>
</dbReference>
<comment type="caution">
    <text evidence="6">The sequence shown here is derived from an EMBL/GenBank/DDBJ whole genome shotgun (WGS) entry which is preliminary data.</text>
</comment>
<comment type="catalytic activity">
    <reaction evidence="1">
        <text>ATP + protein L-histidine = ADP + protein N-phospho-L-histidine.</text>
        <dbReference type="EC" id="2.7.13.3"/>
    </reaction>
</comment>
<dbReference type="AlphaFoldDB" id="A0A3D2X6S4"/>
<evidence type="ECO:0000256" key="4">
    <source>
        <dbReference type="ARBA" id="ARBA00023012"/>
    </source>
</evidence>
<name>A0A3D2X6S4_9FIRM</name>
<keyword evidence="4" id="KW-0902">Two-component regulatory system</keyword>
<dbReference type="InterPro" id="IPR036890">
    <property type="entry name" value="HATPase_C_sf"/>
</dbReference>
<keyword evidence="6" id="KW-0067">ATP-binding</keyword>